<dbReference type="Gene3D" id="3.20.20.70">
    <property type="entry name" value="Aldolase class I"/>
    <property type="match status" value="1"/>
</dbReference>
<sequence>MNIIDVTLRDGGHLMNFDWDVEFAKEYYTLLSTLEDVNYIELGYWKQTEKSLNRFYGLNFDEVLNLTGGKGLNNVSIMIDYHYCLKDVTEYPRDDQNEIAMIRLCSRKEDIDEALKFGEELKAYTNLNVSFNIFNASNYTKEELDSISEKVAKSSLNYIYFADTHGTMDMETDFDKFTYMIEVLKKNDKKVGFHLHDHNGKGYFNYRTLLKTNIDSMDTSVKGMGKGSGNLRLEYVISKDNLMPLTELIHKYSDLFITNPSAYELITSKYGMTDNYAKDGIKKNMSISDFDKYCSLIKGLDKDSYNPNIINTWK</sequence>
<dbReference type="EMBL" id="OU342829">
    <property type="protein sequence ID" value="CAG7581533.1"/>
    <property type="molecule type" value="Genomic_DNA"/>
</dbReference>
<name>A0A8D9CAT5_9VIRU</name>
<gene>
    <name evidence="2" type="primary">mhpE</name>
    <name evidence="2" type="ORF">SLAVMIC_00889</name>
</gene>
<dbReference type="InterPro" id="IPR000891">
    <property type="entry name" value="PYR_CT"/>
</dbReference>
<evidence type="ECO:0000313" key="2">
    <source>
        <dbReference type="EMBL" id="CAG7581533.1"/>
    </source>
</evidence>
<dbReference type="InterPro" id="IPR013785">
    <property type="entry name" value="Aldolase_TIM"/>
</dbReference>
<organism evidence="2">
    <name type="scientific">uncultured marine phage</name>
    <dbReference type="NCBI Taxonomy" id="707152"/>
    <lineage>
        <taxon>Viruses</taxon>
        <taxon>environmental samples</taxon>
    </lineage>
</organism>
<proteinExistence type="predicted"/>
<reference evidence="2" key="1">
    <citation type="submission" date="2021-06" db="EMBL/GenBank/DDBJ databases">
        <authorList>
            <person name="Gannon L."/>
            <person name="Redgwell R T."/>
            <person name="Michniewski S."/>
            <person name="Harrison D C."/>
            <person name="Millard A."/>
        </authorList>
    </citation>
    <scope>NUCLEOTIDE SEQUENCE</scope>
</reference>
<evidence type="ECO:0000259" key="1">
    <source>
        <dbReference type="PROSITE" id="PS50991"/>
    </source>
</evidence>
<dbReference type="SUPFAM" id="SSF51569">
    <property type="entry name" value="Aldolase"/>
    <property type="match status" value="1"/>
</dbReference>
<accession>A0A8D9CAT5</accession>
<dbReference type="PROSITE" id="PS50991">
    <property type="entry name" value="PYR_CT"/>
    <property type="match status" value="1"/>
</dbReference>
<dbReference type="Pfam" id="PF00682">
    <property type="entry name" value="HMGL-like"/>
    <property type="match status" value="1"/>
</dbReference>
<dbReference type="EC" id="4.1.3.39" evidence="2"/>
<keyword evidence="2" id="KW-0456">Lyase</keyword>
<dbReference type="GO" id="GO:0008701">
    <property type="term" value="F:4-hydroxy-2-oxovalerate aldolase activity"/>
    <property type="evidence" value="ECO:0007669"/>
    <property type="project" value="UniProtKB-EC"/>
</dbReference>
<protein>
    <submittedName>
        <fullName evidence="2">4-hydroxy-2-oxovalerate aldolase</fullName>
        <ecNumber evidence="2">4.1.3.39</ecNumber>
    </submittedName>
</protein>
<feature type="domain" description="Pyruvate carboxyltransferase" evidence="1">
    <location>
        <begin position="1"/>
        <end position="266"/>
    </location>
</feature>